<name>A0A2A6CJ49_PRIPA</name>
<reference evidence="2" key="1">
    <citation type="journal article" date="2008" name="Nat. Genet.">
        <title>The Pristionchus pacificus genome provides a unique perspective on nematode lifestyle and parasitism.</title>
        <authorList>
            <person name="Dieterich C."/>
            <person name="Clifton S.W."/>
            <person name="Schuster L.N."/>
            <person name="Chinwalla A."/>
            <person name="Delehaunty K."/>
            <person name="Dinkelacker I."/>
            <person name="Fulton L."/>
            <person name="Fulton R."/>
            <person name="Godfrey J."/>
            <person name="Minx P."/>
            <person name="Mitreva M."/>
            <person name="Roeseler W."/>
            <person name="Tian H."/>
            <person name="Witte H."/>
            <person name="Yang S.P."/>
            <person name="Wilson R.K."/>
            <person name="Sommer R.J."/>
        </authorList>
    </citation>
    <scope>NUCLEOTIDE SEQUENCE [LARGE SCALE GENOMIC DNA]</scope>
    <source>
        <strain evidence="2">PS312</strain>
    </source>
</reference>
<gene>
    <name evidence="1" type="primary">WBGene00205820</name>
</gene>
<evidence type="ECO:0000313" key="2">
    <source>
        <dbReference type="Proteomes" id="UP000005239"/>
    </source>
</evidence>
<accession>A0A8R1UL01</accession>
<protein>
    <submittedName>
        <fullName evidence="1">Uncharacterized protein</fullName>
    </submittedName>
</protein>
<proteinExistence type="predicted"/>
<reference evidence="1" key="2">
    <citation type="submission" date="2022-06" db="UniProtKB">
        <authorList>
            <consortium name="EnsemblMetazoa"/>
        </authorList>
    </citation>
    <scope>IDENTIFICATION</scope>
    <source>
        <strain evidence="1">PS312</strain>
    </source>
</reference>
<organism evidence="1 2">
    <name type="scientific">Pristionchus pacificus</name>
    <name type="common">Parasitic nematode worm</name>
    <dbReference type="NCBI Taxonomy" id="54126"/>
    <lineage>
        <taxon>Eukaryota</taxon>
        <taxon>Metazoa</taxon>
        <taxon>Ecdysozoa</taxon>
        <taxon>Nematoda</taxon>
        <taxon>Chromadorea</taxon>
        <taxon>Rhabditida</taxon>
        <taxon>Rhabditina</taxon>
        <taxon>Diplogasteromorpha</taxon>
        <taxon>Diplogasteroidea</taxon>
        <taxon>Neodiplogasteridae</taxon>
        <taxon>Pristionchus</taxon>
    </lineage>
</organism>
<accession>A0A2A6CJ49</accession>
<dbReference type="OrthoDB" id="5824350at2759"/>
<dbReference type="AlphaFoldDB" id="A0A2A6CJ49"/>
<sequence length="399" mass="45719">MLSLILLLLIHSSCQSSHSLSSINLCSDYTACKRESLSMENHCDHLERLEGKPKRRVEFVAVKNERVVEDTSICGVDLHPQYAKLTKHLLRFRREVDRCIAESLIRIDNDKRERMSVPLQQYCTVAISSNLTELSSLSSSAECWKAARFAHRKCADLRRCCEPAMICEQKASRSRNGRSIVLLKEEIGYRLADCRSMRGGERHKLFHRLDSIRENQPDDQRKNFLKKSIKRNEDQLTTHIPDADKIVISMKAPMPTDMGSLCSPYITCANHLFDYHLKCSAAQGIPKAGTHYVGEYMEECVMITDYDDHNEMNICNSDILLSPFPPIISSVSLLNSTCRIEESVRKGRCNALRSCCPRAQKCEKSLVYESLAHQFISSSADLKEKMIECYKKKRDKRRM</sequence>
<keyword evidence="2" id="KW-1185">Reference proteome</keyword>
<evidence type="ECO:0000313" key="1">
    <source>
        <dbReference type="EnsemblMetazoa" id="PPA32960.1"/>
    </source>
</evidence>
<dbReference type="EnsemblMetazoa" id="PPA32960.1">
    <property type="protein sequence ID" value="PPA32960.1"/>
    <property type="gene ID" value="WBGene00205820"/>
</dbReference>
<dbReference type="Proteomes" id="UP000005239">
    <property type="component" value="Unassembled WGS sequence"/>
</dbReference>